<dbReference type="OrthoDB" id="118834at2"/>
<accession>A0A2S1SR34</accession>
<proteinExistence type="predicted"/>
<evidence type="ECO:0000313" key="2">
    <source>
        <dbReference type="EMBL" id="AWI28861.1"/>
    </source>
</evidence>
<sequence length="117" mass="12771">MLGAWQAVSFTAEGPDGTEYPLGRPVQGLLIYTVDGQMSVHLSGPGGYIGYAGTYQWLGDRVVHRTLLGTPPEWAGAEFLRWATLTDNQLVLRTPPDPNGTVLTVVWHRPPGLESNR</sequence>
<reference evidence="2 3" key="1">
    <citation type="submission" date="2018-05" db="EMBL/GenBank/DDBJ databases">
        <title>Complete genome sequence of sponge-derived Streptomyces sp. HNM0039.</title>
        <authorList>
            <person name="Huang X."/>
            <person name="Zhou S."/>
        </authorList>
    </citation>
    <scope>NUCLEOTIDE SEQUENCE [LARGE SCALE GENOMIC DNA]</scope>
    <source>
        <strain evidence="2 3">HNM0039</strain>
    </source>
</reference>
<dbReference type="Pfam" id="PF13924">
    <property type="entry name" value="Lipocalin_5"/>
    <property type="match status" value="1"/>
</dbReference>
<keyword evidence="3" id="KW-1185">Reference proteome</keyword>
<dbReference type="Proteomes" id="UP000244900">
    <property type="component" value="Chromosome"/>
</dbReference>
<gene>
    <name evidence="2" type="ORF">DDW44_08730</name>
</gene>
<dbReference type="KEGG" id="stir:DDW44_08730"/>
<organism evidence="2 3">
    <name type="scientific">Streptomyces tirandamycinicus</name>
    <dbReference type="NCBI Taxonomy" id="2174846"/>
    <lineage>
        <taxon>Bacteria</taxon>
        <taxon>Bacillati</taxon>
        <taxon>Actinomycetota</taxon>
        <taxon>Actinomycetes</taxon>
        <taxon>Kitasatosporales</taxon>
        <taxon>Streptomycetaceae</taxon>
        <taxon>Streptomyces</taxon>
    </lineage>
</organism>
<dbReference type="EMBL" id="CP029188">
    <property type="protein sequence ID" value="AWI28861.1"/>
    <property type="molecule type" value="Genomic_DNA"/>
</dbReference>
<evidence type="ECO:0000259" key="1">
    <source>
        <dbReference type="Pfam" id="PF13924"/>
    </source>
</evidence>
<name>A0A2S1SR34_9ACTN</name>
<dbReference type="AlphaFoldDB" id="A0A2S1SR34"/>
<feature type="domain" description="Lipocalin-like" evidence="1">
    <location>
        <begin position="3"/>
        <end position="45"/>
    </location>
</feature>
<dbReference type="InterPro" id="IPR024311">
    <property type="entry name" value="Lipocalin-like"/>
</dbReference>
<evidence type="ECO:0000313" key="3">
    <source>
        <dbReference type="Proteomes" id="UP000244900"/>
    </source>
</evidence>
<protein>
    <recommendedName>
        <fullName evidence="1">Lipocalin-like domain-containing protein</fullName>
    </recommendedName>
</protein>